<evidence type="ECO:0000313" key="2">
    <source>
        <dbReference type="EMBL" id="KAK9133365.1"/>
    </source>
</evidence>
<accession>A0AAP0JI09</accession>
<keyword evidence="3" id="KW-1185">Reference proteome</keyword>
<protein>
    <submittedName>
        <fullName evidence="2">Uncharacterized protein</fullName>
    </submittedName>
</protein>
<dbReference type="EMBL" id="JBBNAG010000005">
    <property type="protein sequence ID" value="KAK9133365.1"/>
    <property type="molecule type" value="Genomic_DNA"/>
</dbReference>
<reference evidence="2 3" key="1">
    <citation type="submission" date="2024-01" db="EMBL/GenBank/DDBJ databases">
        <title>Genome assemblies of Stephania.</title>
        <authorList>
            <person name="Yang L."/>
        </authorList>
    </citation>
    <scope>NUCLEOTIDE SEQUENCE [LARGE SCALE GENOMIC DNA]</scope>
    <source>
        <strain evidence="2">JXDWG</strain>
        <tissue evidence="2">Leaf</tissue>
    </source>
</reference>
<keyword evidence="1" id="KW-0472">Membrane</keyword>
<evidence type="ECO:0000256" key="1">
    <source>
        <dbReference type="SAM" id="Phobius"/>
    </source>
</evidence>
<proteinExistence type="predicted"/>
<name>A0AAP0JI09_9MAGN</name>
<feature type="transmembrane region" description="Helical" evidence="1">
    <location>
        <begin position="6"/>
        <end position="28"/>
    </location>
</feature>
<keyword evidence="1" id="KW-0812">Transmembrane</keyword>
<sequence>MHLLYFLFFYIPLSLLLFPIYLSCIYFISCSFIFPHDLSTIDLILEVLLKLLWIYSLKLSPFAVTITCPSFGKGKEPVIGDYL</sequence>
<comment type="caution">
    <text evidence="2">The sequence shown here is derived from an EMBL/GenBank/DDBJ whole genome shotgun (WGS) entry which is preliminary data.</text>
</comment>
<gene>
    <name evidence="2" type="ORF">Scep_012893</name>
</gene>
<organism evidence="2 3">
    <name type="scientific">Stephania cephalantha</name>
    <dbReference type="NCBI Taxonomy" id="152367"/>
    <lineage>
        <taxon>Eukaryota</taxon>
        <taxon>Viridiplantae</taxon>
        <taxon>Streptophyta</taxon>
        <taxon>Embryophyta</taxon>
        <taxon>Tracheophyta</taxon>
        <taxon>Spermatophyta</taxon>
        <taxon>Magnoliopsida</taxon>
        <taxon>Ranunculales</taxon>
        <taxon>Menispermaceae</taxon>
        <taxon>Menispermoideae</taxon>
        <taxon>Cissampelideae</taxon>
        <taxon>Stephania</taxon>
    </lineage>
</organism>
<keyword evidence="1" id="KW-1133">Transmembrane helix</keyword>
<evidence type="ECO:0000313" key="3">
    <source>
        <dbReference type="Proteomes" id="UP001419268"/>
    </source>
</evidence>
<dbReference type="AlphaFoldDB" id="A0AAP0JI09"/>
<dbReference type="Proteomes" id="UP001419268">
    <property type="component" value="Unassembled WGS sequence"/>
</dbReference>